<sequence>MQSCAMSQNALQVRWLVVEKWYMTVSVPRALLPTALSLPCGIALSHFCNPLGDLQLLDFLFLFGTTTVVVLNPHSAMLSLAISPTGKKKEGAAHFGPFRFCTPKAGRGGTGG</sequence>
<organism evidence="1">
    <name type="scientific">Eutreptiella gymnastica</name>
    <dbReference type="NCBI Taxonomy" id="73025"/>
    <lineage>
        <taxon>Eukaryota</taxon>
        <taxon>Discoba</taxon>
        <taxon>Euglenozoa</taxon>
        <taxon>Euglenida</taxon>
        <taxon>Spirocuta</taxon>
        <taxon>Euglenophyceae</taxon>
        <taxon>Eutreptiales</taxon>
        <taxon>Eutreptiaceae</taxon>
        <taxon>Eutreptiella</taxon>
    </lineage>
</organism>
<gene>
    <name evidence="1" type="ORF">EGYM00392_LOCUS9619</name>
</gene>
<evidence type="ECO:0000313" key="1">
    <source>
        <dbReference type="EMBL" id="CAD8998549.1"/>
    </source>
</evidence>
<reference evidence="1" key="1">
    <citation type="submission" date="2021-01" db="EMBL/GenBank/DDBJ databases">
        <authorList>
            <person name="Corre E."/>
            <person name="Pelletier E."/>
            <person name="Niang G."/>
            <person name="Scheremetjew M."/>
            <person name="Finn R."/>
            <person name="Kale V."/>
            <person name="Holt S."/>
            <person name="Cochrane G."/>
            <person name="Meng A."/>
            <person name="Brown T."/>
            <person name="Cohen L."/>
        </authorList>
    </citation>
    <scope>NUCLEOTIDE SEQUENCE</scope>
    <source>
        <strain evidence="1">NIES-381</strain>
    </source>
</reference>
<proteinExistence type="predicted"/>
<dbReference type="AlphaFoldDB" id="A0A7S1I2F8"/>
<protein>
    <submittedName>
        <fullName evidence="1">Uncharacterized protein</fullName>
    </submittedName>
</protein>
<accession>A0A7S1I2F8</accession>
<name>A0A7S1I2F8_9EUGL</name>
<dbReference type="EMBL" id="HBGA01025948">
    <property type="protein sequence ID" value="CAD8998549.1"/>
    <property type="molecule type" value="Transcribed_RNA"/>
</dbReference>